<dbReference type="PANTHER" id="PTHR13767:SF2">
    <property type="entry name" value="PSEUDOURIDYLATE SYNTHASE TRUB1"/>
    <property type="match status" value="1"/>
</dbReference>
<dbReference type="AlphaFoldDB" id="C0GIW2"/>
<comment type="caution">
    <text evidence="9">The sequence shown here is derived from an EMBL/GenBank/DDBJ whole genome shotgun (WGS) entry which is preliminary data.</text>
</comment>
<evidence type="ECO:0000256" key="2">
    <source>
        <dbReference type="ARBA" id="ARBA00005642"/>
    </source>
</evidence>
<evidence type="ECO:0000259" key="6">
    <source>
        <dbReference type="Pfam" id="PF01509"/>
    </source>
</evidence>
<dbReference type="InterPro" id="IPR032819">
    <property type="entry name" value="TruB_C"/>
</dbReference>
<feature type="domain" description="Pseudouridine synthase II N-terminal" evidence="6">
    <location>
        <begin position="23"/>
        <end position="171"/>
    </location>
</feature>
<evidence type="ECO:0000259" key="8">
    <source>
        <dbReference type="Pfam" id="PF16198"/>
    </source>
</evidence>
<dbReference type="HAMAP" id="MF_01080">
    <property type="entry name" value="TruB_bact"/>
    <property type="match status" value="1"/>
</dbReference>
<dbReference type="EC" id="5.4.99.25" evidence="5"/>
<evidence type="ECO:0000313" key="9">
    <source>
        <dbReference type="EMBL" id="EEG76776.1"/>
    </source>
</evidence>
<evidence type="ECO:0000256" key="3">
    <source>
        <dbReference type="ARBA" id="ARBA00022694"/>
    </source>
</evidence>
<keyword evidence="3 5" id="KW-0819">tRNA processing</keyword>
<dbReference type="Proteomes" id="UP000006443">
    <property type="component" value="Unassembled WGS sequence"/>
</dbReference>
<feature type="active site" description="Nucleophile" evidence="5">
    <location>
        <position position="38"/>
    </location>
</feature>
<evidence type="ECO:0000256" key="5">
    <source>
        <dbReference type="HAMAP-Rule" id="MF_01080"/>
    </source>
</evidence>
<protein>
    <recommendedName>
        <fullName evidence="5">tRNA pseudouridine synthase B</fullName>
        <ecNumber evidence="5">5.4.99.25</ecNumber>
    </recommendedName>
    <alternativeName>
        <fullName evidence="5">tRNA pseudouridine(55) synthase</fullName>
        <shortName evidence="5">Psi55 synthase</shortName>
    </alternativeName>
    <alternativeName>
        <fullName evidence="5">tRNA pseudouridylate synthase</fullName>
    </alternativeName>
    <alternativeName>
        <fullName evidence="5">tRNA-uridine isomerase</fullName>
    </alternativeName>
</protein>
<dbReference type="InterPro" id="IPR014780">
    <property type="entry name" value="tRNA_psdUridine_synth_TruB"/>
</dbReference>
<dbReference type="InterPro" id="IPR036974">
    <property type="entry name" value="PUA_sf"/>
</dbReference>
<comment type="similarity">
    <text evidence="2 5">Belongs to the pseudouridine synthase TruB family. Type 1 subfamily.</text>
</comment>
<dbReference type="InterPro" id="IPR015240">
    <property type="entry name" value="tRNA_sdUridine_synth_fam1_C"/>
</dbReference>
<dbReference type="PANTHER" id="PTHR13767">
    <property type="entry name" value="TRNA-PSEUDOURIDINE SYNTHASE"/>
    <property type="match status" value="1"/>
</dbReference>
<dbReference type="SUPFAM" id="SSF88697">
    <property type="entry name" value="PUA domain-like"/>
    <property type="match status" value="1"/>
</dbReference>
<dbReference type="InterPro" id="IPR002501">
    <property type="entry name" value="PsdUridine_synth_N"/>
</dbReference>
<dbReference type="GO" id="GO:0160148">
    <property type="term" value="F:tRNA pseudouridine(55) synthase activity"/>
    <property type="evidence" value="ECO:0007669"/>
    <property type="project" value="UniProtKB-EC"/>
</dbReference>
<name>C0GIW2_DETAL</name>
<feature type="domain" description="tRNA pseudouridine synthase II TruB subfamily 1 C-terminal" evidence="7">
    <location>
        <begin position="234"/>
        <end position="290"/>
    </location>
</feature>
<dbReference type="STRING" id="555088.DealDRAFT_2421"/>
<evidence type="ECO:0000256" key="1">
    <source>
        <dbReference type="ARBA" id="ARBA00000385"/>
    </source>
</evidence>
<comment type="catalytic activity">
    <reaction evidence="1 5">
        <text>uridine(55) in tRNA = pseudouridine(55) in tRNA</text>
        <dbReference type="Rhea" id="RHEA:42532"/>
        <dbReference type="Rhea" id="RHEA-COMP:10101"/>
        <dbReference type="Rhea" id="RHEA-COMP:10102"/>
        <dbReference type="ChEBI" id="CHEBI:65314"/>
        <dbReference type="ChEBI" id="CHEBI:65315"/>
        <dbReference type="EC" id="5.4.99.25"/>
    </reaction>
</comment>
<comment type="function">
    <text evidence="5">Responsible for synthesis of pseudouridine from uracil-55 in the psi GC loop of transfer RNAs.</text>
</comment>
<dbReference type="CDD" id="cd02573">
    <property type="entry name" value="PseudoU_synth_EcTruB"/>
    <property type="match status" value="1"/>
</dbReference>
<keyword evidence="4 5" id="KW-0413">Isomerase</keyword>
<dbReference type="NCBIfam" id="TIGR00431">
    <property type="entry name" value="TruB"/>
    <property type="match status" value="1"/>
</dbReference>
<dbReference type="Pfam" id="PF16198">
    <property type="entry name" value="TruB_C_2"/>
    <property type="match status" value="1"/>
</dbReference>
<dbReference type="InterPro" id="IPR020103">
    <property type="entry name" value="PsdUridine_synth_cat_dom_sf"/>
</dbReference>
<dbReference type="GO" id="GO:0003723">
    <property type="term" value="F:RNA binding"/>
    <property type="evidence" value="ECO:0007669"/>
    <property type="project" value="InterPro"/>
</dbReference>
<proteinExistence type="inferred from homology"/>
<dbReference type="Pfam" id="PF01509">
    <property type="entry name" value="TruB_N"/>
    <property type="match status" value="1"/>
</dbReference>
<dbReference type="Pfam" id="PF09157">
    <property type="entry name" value="TruB-C_2"/>
    <property type="match status" value="1"/>
</dbReference>
<evidence type="ECO:0000313" key="10">
    <source>
        <dbReference type="Proteomes" id="UP000006443"/>
    </source>
</evidence>
<dbReference type="eggNOG" id="COG0130">
    <property type="taxonomic scope" value="Bacteria"/>
</dbReference>
<dbReference type="Gene3D" id="3.30.2350.10">
    <property type="entry name" value="Pseudouridine synthase"/>
    <property type="match status" value="1"/>
</dbReference>
<dbReference type="Gene3D" id="2.30.130.10">
    <property type="entry name" value="PUA domain"/>
    <property type="match status" value="1"/>
</dbReference>
<evidence type="ECO:0000256" key="4">
    <source>
        <dbReference type="ARBA" id="ARBA00023235"/>
    </source>
</evidence>
<organism evidence="9 10">
    <name type="scientific">Dethiobacter alkaliphilus AHT 1</name>
    <dbReference type="NCBI Taxonomy" id="555088"/>
    <lineage>
        <taxon>Bacteria</taxon>
        <taxon>Bacillati</taxon>
        <taxon>Bacillota</taxon>
        <taxon>Dethiobacteria</taxon>
        <taxon>Dethiobacterales</taxon>
        <taxon>Dethiobacteraceae</taxon>
        <taxon>Dethiobacter</taxon>
    </lineage>
</organism>
<dbReference type="FunFam" id="3.30.2350.10:FF:000011">
    <property type="entry name" value="tRNA pseudouridine synthase B"/>
    <property type="match status" value="1"/>
</dbReference>
<dbReference type="GO" id="GO:0031119">
    <property type="term" value="P:tRNA pseudouridine synthesis"/>
    <property type="evidence" value="ECO:0007669"/>
    <property type="project" value="UniProtKB-UniRule"/>
</dbReference>
<sequence length="294" mass="32023">MNGIINILKPPGMTSHNVVSFLRRLSSMRRIGHTGTLDPGAAGVLPVCLGQATRVSEYVLHMDKVYRAELTLGKSTDTEDASGTMVAEQAVPVLNKQEITKVLSSFVGQQTQIPPMYSAVKVGGKKLYELARQGGEVDRKAREIHVYSMKLLQVDKQKITFDVACSRGTYVRTLCREIAEKLGTVGHMSFLLRTGVGPFLLQDSFTLEELSALGQKESLSAVLLSADTALGHLPAISLSHQQAGRVANGNTISLDTVDLSEGSLVRIYAEKQQFLAVGRIKEGRLKPEKVFNKD</sequence>
<dbReference type="SUPFAM" id="SSF55120">
    <property type="entry name" value="Pseudouridine synthase"/>
    <property type="match status" value="1"/>
</dbReference>
<keyword evidence="10" id="KW-1185">Reference proteome</keyword>
<evidence type="ECO:0000259" key="7">
    <source>
        <dbReference type="Pfam" id="PF09157"/>
    </source>
</evidence>
<dbReference type="CDD" id="cd21152">
    <property type="entry name" value="PUA_TruB_bacterial"/>
    <property type="match status" value="1"/>
</dbReference>
<reference evidence="9 10" key="1">
    <citation type="submission" date="2009-02" db="EMBL/GenBank/DDBJ databases">
        <title>Sequencing of the draft genome and assembly of Dethiobacter alkaliphilus AHT 1.</title>
        <authorList>
            <consortium name="US DOE Joint Genome Institute (JGI-PGF)"/>
            <person name="Lucas S."/>
            <person name="Copeland A."/>
            <person name="Lapidus A."/>
            <person name="Glavina del Rio T."/>
            <person name="Dalin E."/>
            <person name="Tice H."/>
            <person name="Bruce D."/>
            <person name="Goodwin L."/>
            <person name="Pitluck S."/>
            <person name="Larimer F."/>
            <person name="Land M.L."/>
            <person name="Hauser L."/>
            <person name="Muyzer G."/>
        </authorList>
    </citation>
    <scope>NUCLEOTIDE SEQUENCE [LARGE SCALE GENOMIC DNA]</scope>
    <source>
        <strain evidence="9 10">AHT 1</strain>
    </source>
</reference>
<feature type="domain" description="tRNA pseudouridylate synthase B C-terminal" evidence="8">
    <location>
        <begin position="172"/>
        <end position="230"/>
    </location>
</feature>
<dbReference type="EMBL" id="ACJM01000013">
    <property type="protein sequence ID" value="EEG76776.1"/>
    <property type="molecule type" value="Genomic_DNA"/>
</dbReference>
<gene>
    <name evidence="5" type="primary">truB</name>
    <name evidence="9" type="ORF">DealDRAFT_2421</name>
</gene>
<dbReference type="InterPro" id="IPR015947">
    <property type="entry name" value="PUA-like_sf"/>
</dbReference>
<accession>C0GIW2</accession>
<dbReference type="GO" id="GO:1990481">
    <property type="term" value="P:mRNA pseudouridine synthesis"/>
    <property type="evidence" value="ECO:0007669"/>
    <property type="project" value="TreeGrafter"/>
</dbReference>
<dbReference type="RefSeq" id="WP_008517783.1">
    <property type="nucleotide sequence ID" value="NZ_ACJM01000013.1"/>
</dbReference>
<dbReference type="OrthoDB" id="9802309at2"/>